<keyword evidence="7" id="KW-0119">Carbohydrate metabolism</keyword>
<evidence type="ECO:0000313" key="10">
    <source>
        <dbReference type="EMBL" id="KKL98846.1"/>
    </source>
</evidence>
<keyword evidence="3" id="KW-0808">Transferase</keyword>
<dbReference type="Gene3D" id="3.30.428.10">
    <property type="entry name" value="HIT-like"/>
    <property type="match status" value="2"/>
</dbReference>
<dbReference type="GO" id="GO:0006012">
    <property type="term" value="P:galactose metabolic process"/>
    <property type="evidence" value="ECO:0007669"/>
    <property type="project" value="InterPro"/>
</dbReference>
<keyword evidence="5" id="KW-0479">Metal-binding</keyword>
<evidence type="ECO:0000256" key="2">
    <source>
        <dbReference type="ARBA" id="ARBA00010951"/>
    </source>
</evidence>
<feature type="domain" description="Galactose-1-phosphate uridyl transferase C-terminal" evidence="9">
    <location>
        <begin position="183"/>
        <end position="263"/>
    </location>
</feature>
<dbReference type="SUPFAM" id="SSF54197">
    <property type="entry name" value="HIT-like"/>
    <property type="match status" value="2"/>
</dbReference>
<evidence type="ECO:0000256" key="1">
    <source>
        <dbReference type="ARBA" id="ARBA00001947"/>
    </source>
</evidence>
<dbReference type="PANTHER" id="PTHR42763:SF2">
    <property type="entry name" value="ADP-GLUCOSE PHOSPHORYLASE"/>
    <property type="match status" value="1"/>
</dbReference>
<dbReference type="InterPro" id="IPR005849">
    <property type="entry name" value="GalP_Utransf_N"/>
</dbReference>
<comment type="similarity">
    <text evidence="2">Belongs to the galactose-1-phosphate uridylyltransferase type 1 family.</text>
</comment>
<comment type="caution">
    <text evidence="10">The sequence shown here is derived from an EMBL/GenBank/DDBJ whole genome shotgun (WGS) entry which is preliminary data.</text>
</comment>
<gene>
    <name evidence="10" type="ORF">LCGC14_1820340</name>
</gene>
<dbReference type="InterPro" id="IPR053177">
    <property type="entry name" value="ADP-glucose_phosphorylase"/>
</dbReference>
<dbReference type="Pfam" id="PF01087">
    <property type="entry name" value="GalP_UDP_transf"/>
    <property type="match status" value="1"/>
</dbReference>
<keyword evidence="4" id="KW-0548">Nucleotidyltransferase</keyword>
<accession>A0A0F9H7B1</accession>
<dbReference type="Pfam" id="PF02744">
    <property type="entry name" value="GalP_UDP_tr_C"/>
    <property type="match status" value="1"/>
</dbReference>
<proteinExistence type="inferred from homology"/>
<comment type="cofactor">
    <cofactor evidence="1">
        <name>Zn(2+)</name>
        <dbReference type="ChEBI" id="CHEBI:29105"/>
    </cofactor>
</comment>
<feature type="domain" description="Galactose-1-phosphate uridyl transferase N-terminal" evidence="8">
    <location>
        <begin position="4"/>
        <end position="174"/>
    </location>
</feature>
<evidence type="ECO:0000259" key="9">
    <source>
        <dbReference type="Pfam" id="PF02744"/>
    </source>
</evidence>
<evidence type="ECO:0000256" key="7">
    <source>
        <dbReference type="ARBA" id="ARBA00023277"/>
    </source>
</evidence>
<dbReference type="InterPro" id="IPR005850">
    <property type="entry name" value="GalP_Utransf_C"/>
</dbReference>
<dbReference type="PIRSF" id="PIRSF000808">
    <property type="entry name" value="GalT"/>
    <property type="match status" value="1"/>
</dbReference>
<organism evidence="10">
    <name type="scientific">marine sediment metagenome</name>
    <dbReference type="NCBI Taxonomy" id="412755"/>
    <lineage>
        <taxon>unclassified sequences</taxon>
        <taxon>metagenomes</taxon>
        <taxon>ecological metagenomes</taxon>
    </lineage>
</organism>
<keyword evidence="6" id="KW-0862">Zinc</keyword>
<dbReference type="InterPro" id="IPR001937">
    <property type="entry name" value="GalP_UDPtransf1"/>
</dbReference>
<name>A0A0F9H7B1_9ZZZZ</name>
<protein>
    <submittedName>
        <fullName evidence="10">Uncharacterized protein</fullName>
    </submittedName>
</protein>
<reference evidence="10" key="1">
    <citation type="journal article" date="2015" name="Nature">
        <title>Complex archaea that bridge the gap between prokaryotes and eukaryotes.</title>
        <authorList>
            <person name="Spang A."/>
            <person name="Saw J.H."/>
            <person name="Jorgensen S.L."/>
            <person name="Zaremba-Niedzwiedzka K."/>
            <person name="Martijn J."/>
            <person name="Lind A.E."/>
            <person name="van Eijk R."/>
            <person name="Schleper C."/>
            <person name="Guy L."/>
            <person name="Ettema T.J."/>
        </authorList>
    </citation>
    <scope>NUCLEOTIDE SEQUENCE</scope>
</reference>
<dbReference type="AlphaFoldDB" id="A0A0F9H7B1"/>
<dbReference type="EMBL" id="LAZR01017817">
    <property type="protein sequence ID" value="KKL98846.1"/>
    <property type="molecule type" value="Genomic_DNA"/>
</dbReference>
<dbReference type="PANTHER" id="PTHR42763">
    <property type="entry name" value="ADP-GLUCOSE PHOSPHORYLASE"/>
    <property type="match status" value="1"/>
</dbReference>
<evidence type="ECO:0000256" key="6">
    <source>
        <dbReference type="ARBA" id="ARBA00022833"/>
    </source>
</evidence>
<dbReference type="GO" id="GO:0008270">
    <property type="term" value="F:zinc ion binding"/>
    <property type="evidence" value="ECO:0007669"/>
    <property type="project" value="InterPro"/>
</dbReference>
<dbReference type="GO" id="GO:0008108">
    <property type="term" value="F:UDP-glucose:hexose-1-phosphate uridylyltransferase activity"/>
    <property type="evidence" value="ECO:0007669"/>
    <property type="project" value="InterPro"/>
</dbReference>
<dbReference type="InterPro" id="IPR036265">
    <property type="entry name" value="HIT-like_sf"/>
</dbReference>
<evidence type="ECO:0000256" key="5">
    <source>
        <dbReference type="ARBA" id="ARBA00022723"/>
    </source>
</evidence>
<evidence type="ECO:0000256" key="4">
    <source>
        <dbReference type="ARBA" id="ARBA00022695"/>
    </source>
</evidence>
<evidence type="ECO:0000259" key="8">
    <source>
        <dbReference type="Pfam" id="PF01087"/>
    </source>
</evidence>
<sequence length="332" mass="37994">MSELRLNLISREWVVVGSSYDRKPEEFRMRGGGNHYGSEYVESCPFCAGNESKTPDELLRLPAEGPWSIRVTPNKFSILDAEGERLRVNKGIKRMVTGVGRHEVIIESPRHNTTLALMEPHEVERVIGVYRERFQNVFTDTRIQHTIIFKNHGPQSGTSISHPHAQLIAAPVMPQQIRFRVDESMRYFDNTGECLMCATLKDEFEDGRRIVVDTEHYVSFIPYAALSPFHTWIFPKEHKPSFGNMPDDHLPDLAKCVRLTLKKIHVGLNDPSYNLVVRSLSPFRSRSEYIHWYISILPHVTQATGFELGTGMHINQSIPEEVAVFLQNIKVS</sequence>
<evidence type="ECO:0000256" key="3">
    <source>
        <dbReference type="ARBA" id="ARBA00022679"/>
    </source>
</evidence>